<accession>A0AAV5TFF9</accession>
<proteinExistence type="predicted"/>
<dbReference type="PANTHER" id="PTHR31024">
    <property type="entry name" value="C-TYPE LECTIN"/>
    <property type="match status" value="1"/>
</dbReference>
<organism evidence="1 2">
    <name type="scientific">Pristionchus entomophagus</name>
    <dbReference type="NCBI Taxonomy" id="358040"/>
    <lineage>
        <taxon>Eukaryota</taxon>
        <taxon>Metazoa</taxon>
        <taxon>Ecdysozoa</taxon>
        <taxon>Nematoda</taxon>
        <taxon>Chromadorea</taxon>
        <taxon>Rhabditida</taxon>
        <taxon>Rhabditina</taxon>
        <taxon>Diplogasteromorpha</taxon>
        <taxon>Diplogasteroidea</taxon>
        <taxon>Neodiplogasteridae</taxon>
        <taxon>Pristionchus</taxon>
    </lineage>
</organism>
<evidence type="ECO:0000313" key="1">
    <source>
        <dbReference type="EMBL" id="GMS93134.1"/>
    </source>
</evidence>
<dbReference type="PANTHER" id="PTHR31024:SF3">
    <property type="entry name" value="C-TYPE LECTIN-RELATED"/>
    <property type="match status" value="1"/>
</dbReference>
<dbReference type="SUPFAM" id="SSF56436">
    <property type="entry name" value="C-type lectin-like"/>
    <property type="match status" value="1"/>
</dbReference>
<gene>
    <name evidence="1" type="ORF">PENTCL1PPCAC_15309</name>
</gene>
<protein>
    <submittedName>
        <fullName evidence="1">Uncharacterized protein</fullName>
    </submittedName>
</protein>
<sequence length="118" mass="12246">VIYYMTDSNPSTNLGALNAFKSSGVIIVNNFGVARPQLKGLASDGFYYADTNYMLALQGFCKANCFCKVGQDVYGGTDAAIVASGGCYHATGTGVSFNKAKTTCATDGGFIASVHDDA</sequence>
<dbReference type="CDD" id="cd00037">
    <property type="entry name" value="CLECT"/>
    <property type="match status" value="1"/>
</dbReference>
<reference evidence="1" key="1">
    <citation type="submission" date="2023-10" db="EMBL/GenBank/DDBJ databases">
        <title>Genome assembly of Pristionchus species.</title>
        <authorList>
            <person name="Yoshida K."/>
            <person name="Sommer R.J."/>
        </authorList>
    </citation>
    <scope>NUCLEOTIDE SEQUENCE</scope>
    <source>
        <strain evidence="1">RS0144</strain>
    </source>
</reference>
<comment type="caution">
    <text evidence="1">The sequence shown here is derived from an EMBL/GenBank/DDBJ whole genome shotgun (WGS) entry which is preliminary data.</text>
</comment>
<evidence type="ECO:0000313" key="2">
    <source>
        <dbReference type="Proteomes" id="UP001432027"/>
    </source>
</evidence>
<dbReference type="EMBL" id="BTSX01000004">
    <property type="protein sequence ID" value="GMS93134.1"/>
    <property type="molecule type" value="Genomic_DNA"/>
</dbReference>
<feature type="non-terminal residue" evidence="1">
    <location>
        <position position="1"/>
    </location>
</feature>
<dbReference type="InterPro" id="IPR016187">
    <property type="entry name" value="CTDL_fold"/>
</dbReference>
<keyword evidence="2" id="KW-1185">Reference proteome</keyword>
<dbReference type="Proteomes" id="UP001432027">
    <property type="component" value="Unassembled WGS sequence"/>
</dbReference>
<dbReference type="AlphaFoldDB" id="A0AAV5TFF9"/>
<name>A0AAV5TFF9_9BILA</name>